<reference evidence="2 3" key="1">
    <citation type="submission" date="2018-06" db="EMBL/GenBank/DDBJ databases">
        <title>A transcriptomic atlas of mushroom development highlights an independent origin of complex multicellularity.</title>
        <authorList>
            <consortium name="DOE Joint Genome Institute"/>
            <person name="Krizsan K."/>
            <person name="Almasi E."/>
            <person name="Merenyi Z."/>
            <person name="Sahu N."/>
            <person name="Viragh M."/>
            <person name="Koszo T."/>
            <person name="Mondo S."/>
            <person name="Kiss B."/>
            <person name="Balint B."/>
            <person name="Kues U."/>
            <person name="Barry K."/>
            <person name="Hegedus J.C."/>
            <person name="Henrissat B."/>
            <person name="Johnson J."/>
            <person name="Lipzen A."/>
            <person name="Ohm R."/>
            <person name="Nagy I."/>
            <person name="Pangilinan J."/>
            <person name="Yan J."/>
            <person name="Xiong Y."/>
            <person name="Grigoriev I.V."/>
            <person name="Hibbett D.S."/>
            <person name="Nagy L.G."/>
        </authorList>
    </citation>
    <scope>NUCLEOTIDE SEQUENCE [LARGE SCALE GENOMIC DNA]</scope>
    <source>
        <strain evidence="2 3">SZMC22713</strain>
    </source>
</reference>
<name>A0A4Y7Q668_9AGAM</name>
<proteinExistence type="predicted"/>
<dbReference type="Proteomes" id="UP000294933">
    <property type="component" value="Unassembled WGS sequence"/>
</dbReference>
<dbReference type="EMBL" id="ML170173">
    <property type="protein sequence ID" value="TDL22821.1"/>
    <property type="molecule type" value="Genomic_DNA"/>
</dbReference>
<feature type="transmembrane region" description="Helical" evidence="1">
    <location>
        <begin position="6"/>
        <end position="25"/>
    </location>
</feature>
<gene>
    <name evidence="2" type="ORF">BD410DRAFT_199812</name>
</gene>
<dbReference type="VEuPathDB" id="FungiDB:BD410DRAFT_199812"/>
<dbReference type="AlphaFoldDB" id="A0A4Y7Q668"/>
<sequence>MPSPLTDVFLLHVALELPLAIRGLYSPRALPLRELNNTVLVLLKLYASLSLASCLLALGAYPIPDWVPSKRGFALTLTLYHTIASIVLVRSPRFIHMSLGASFERYKVTPELVWGGAHGFLSLAFVWWQTTAGQGDPRQLGSKPNP</sequence>
<accession>A0A4Y7Q668</accession>
<dbReference type="STRING" id="50990.A0A4Y7Q668"/>
<feature type="transmembrane region" description="Helical" evidence="1">
    <location>
        <begin position="37"/>
        <end position="61"/>
    </location>
</feature>
<evidence type="ECO:0000313" key="3">
    <source>
        <dbReference type="Proteomes" id="UP000294933"/>
    </source>
</evidence>
<evidence type="ECO:0000256" key="1">
    <source>
        <dbReference type="SAM" id="Phobius"/>
    </source>
</evidence>
<protein>
    <submittedName>
        <fullName evidence="2">Uncharacterized protein</fullName>
    </submittedName>
</protein>
<keyword evidence="1" id="KW-0472">Membrane</keyword>
<dbReference type="OrthoDB" id="2550823at2759"/>
<feature type="transmembrane region" description="Helical" evidence="1">
    <location>
        <begin position="112"/>
        <end position="130"/>
    </location>
</feature>
<keyword evidence="1" id="KW-0812">Transmembrane</keyword>
<feature type="transmembrane region" description="Helical" evidence="1">
    <location>
        <begin position="73"/>
        <end position="91"/>
    </location>
</feature>
<keyword evidence="1" id="KW-1133">Transmembrane helix</keyword>
<organism evidence="2 3">
    <name type="scientific">Rickenella mellea</name>
    <dbReference type="NCBI Taxonomy" id="50990"/>
    <lineage>
        <taxon>Eukaryota</taxon>
        <taxon>Fungi</taxon>
        <taxon>Dikarya</taxon>
        <taxon>Basidiomycota</taxon>
        <taxon>Agaricomycotina</taxon>
        <taxon>Agaricomycetes</taxon>
        <taxon>Hymenochaetales</taxon>
        <taxon>Rickenellaceae</taxon>
        <taxon>Rickenella</taxon>
    </lineage>
</organism>
<keyword evidence="3" id="KW-1185">Reference proteome</keyword>
<evidence type="ECO:0000313" key="2">
    <source>
        <dbReference type="EMBL" id="TDL22821.1"/>
    </source>
</evidence>